<dbReference type="Proteomes" id="UP000319322">
    <property type="component" value="Unassembled WGS sequence"/>
</dbReference>
<dbReference type="EMBL" id="VKGC01000002">
    <property type="protein sequence ID" value="TSA86553.1"/>
    <property type="molecule type" value="Genomic_DNA"/>
</dbReference>
<dbReference type="OrthoDB" id="5322202at2"/>
<comment type="caution">
    <text evidence="1">The sequence shown here is derived from an EMBL/GenBank/DDBJ whole genome shotgun (WGS) entry which is preliminary data.</text>
</comment>
<gene>
    <name evidence="1" type="ORF">FNE76_01065</name>
</gene>
<organism evidence="1 2">
    <name type="scientific">Helicobacter mehlei</name>
    <dbReference type="NCBI Taxonomy" id="2316080"/>
    <lineage>
        <taxon>Bacteria</taxon>
        <taxon>Pseudomonadati</taxon>
        <taxon>Campylobacterota</taxon>
        <taxon>Epsilonproteobacteria</taxon>
        <taxon>Campylobacterales</taxon>
        <taxon>Helicobacteraceae</taxon>
        <taxon>Helicobacter</taxon>
    </lineage>
</organism>
<evidence type="ECO:0000313" key="1">
    <source>
        <dbReference type="EMBL" id="TSA86553.1"/>
    </source>
</evidence>
<sequence length="223" mass="25114">MWWRVVLLGAFLVGCKNDVFTLPYLNFTYKSAPVKNKPDLGSLVVAPAQVVFSREFLPKYYQKRYAKGLQEGIAKVLDNSGYQVILPTKKNPNKNPSALQATITGTIHFAFQNTPSDLKAIKAMLKATQNDYLEPARVLRMLEIQAHFKVCEGPICQIIAQTIHEPILKANPIDSDPNERGGPNQSYNNAIIEGLNRLYQKSLQDLEVQLQKQLELMRTNDAI</sequence>
<dbReference type="Gene3D" id="3.30.160.180">
    <property type="entry name" value="Putative neuraminyllactose-binding hemagglutinin homolog like domain"/>
    <property type="match status" value="1"/>
</dbReference>
<reference evidence="1 2" key="2">
    <citation type="submission" date="2019-07" db="EMBL/GenBank/DDBJ databases">
        <title>Helicobacter labacensis sp. nov., Helicobacter mehlei sp. nov. and Helicobacter vulpis sp. nov., isolated from gastric mucosa of red fox (Vulpis vulpis).</title>
        <authorList>
            <person name="Kusar D."/>
            <person name="Gruntar I."/>
            <person name="Pate M."/>
            <person name="Zajc U."/>
            <person name="Ocepek M."/>
        </authorList>
    </citation>
    <scope>NUCLEOTIDE SEQUENCE [LARGE SCALE GENOMIC DNA]</scope>
    <source>
        <strain evidence="1 2">L8b</strain>
    </source>
</reference>
<dbReference type="AlphaFoldDB" id="A0A553V245"/>
<evidence type="ECO:0000313" key="2">
    <source>
        <dbReference type="Proteomes" id="UP000319322"/>
    </source>
</evidence>
<reference evidence="1 2" key="3">
    <citation type="submission" date="2019-07" db="EMBL/GenBank/DDBJ databases">
        <authorList>
            <person name="Papic B."/>
        </authorList>
    </citation>
    <scope>NUCLEOTIDE SEQUENCE [LARGE SCALE GENOMIC DNA]</scope>
    <source>
        <strain evidence="1 2">L8b</strain>
    </source>
</reference>
<accession>A0A553V245</accession>
<protein>
    <recommendedName>
        <fullName evidence="3">Neuraminyllactose-binding hemagglutinin</fullName>
    </recommendedName>
</protein>
<proteinExistence type="predicted"/>
<name>A0A553V245_9HELI</name>
<reference evidence="2" key="1">
    <citation type="submission" date="2019-07" db="EMBL/GenBank/DDBJ databases">
        <title>Helicobacter labacensis sp. nov., Helicobacter mehlei sp. nov. and Helicobacter vulpis sp. nov., isolated from gastric mucosa of red fox (Vulpis vulpis).</title>
        <authorList>
            <person name="Papic B."/>
        </authorList>
    </citation>
    <scope>NUCLEOTIDE SEQUENCE [LARGE SCALE GENOMIC DNA]</scope>
    <source>
        <strain evidence="2">L8b</strain>
    </source>
</reference>
<dbReference type="RefSeq" id="WP_120947807.1">
    <property type="nucleotide sequence ID" value="NZ_QXQP01000004.1"/>
</dbReference>
<dbReference type="InterPro" id="IPR038531">
    <property type="entry name" value="NeuraminylLac-bd_hemagglutn_sf"/>
</dbReference>
<evidence type="ECO:0008006" key="3">
    <source>
        <dbReference type="Google" id="ProtNLM"/>
    </source>
</evidence>
<keyword evidence="2" id="KW-1185">Reference proteome</keyword>
<dbReference type="PROSITE" id="PS51257">
    <property type="entry name" value="PROKAR_LIPOPROTEIN"/>
    <property type="match status" value="1"/>
</dbReference>